<reference evidence="1 2" key="1">
    <citation type="journal article" date="2024" name="Ann. Entomol. Soc. Am.">
        <title>Genomic analyses of the southern and eastern yellowjacket wasps (Hymenoptera: Vespidae) reveal evolutionary signatures of social life.</title>
        <authorList>
            <person name="Catto M.A."/>
            <person name="Caine P.B."/>
            <person name="Orr S.E."/>
            <person name="Hunt B.G."/>
            <person name="Goodisman M.A.D."/>
        </authorList>
    </citation>
    <scope>NUCLEOTIDE SEQUENCE [LARGE SCALE GENOMIC DNA]</scope>
    <source>
        <strain evidence="1">232</strain>
        <tissue evidence="1">Head and thorax</tissue>
    </source>
</reference>
<sequence>MKNINFMGNLTTRFFQFTSAKLLRTICPCFQRNGEPNTAIIANIITPRISLQVGITAERDFSLVLFSQPSLISRHRPQASKPMITPRRNMLILPVNYVKNLQTTLVSAMRLFRETNWKQTTRLADMINREKSLKDIAIHHCPKSLYKCINSLFSRLFLICILVSVLVPSRSPGRISNLIVGISIK</sequence>
<dbReference type="AlphaFoldDB" id="A0ABD2B5Y3"/>
<gene>
    <name evidence="1" type="ORF">V1477_017319</name>
</gene>
<protein>
    <submittedName>
        <fullName evidence="1">Uncharacterized protein</fullName>
    </submittedName>
</protein>
<organism evidence="1 2">
    <name type="scientific">Vespula maculifrons</name>
    <name type="common">Eastern yellow jacket</name>
    <name type="synonym">Wasp</name>
    <dbReference type="NCBI Taxonomy" id="7453"/>
    <lineage>
        <taxon>Eukaryota</taxon>
        <taxon>Metazoa</taxon>
        <taxon>Ecdysozoa</taxon>
        <taxon>Arthropoda</taxon>
        <taxon>Hexapoda</taxon>
        <taxon>Insecta</taxon>
        <taxon>Pterygota</taxon>
        <taxon>Neoptera</taxon>
        <taxon>Endopterygota</taxon>
        <taxon>Hymenoptera</taxon>
        <taxon>Apocrita</taxon>
        <taxon>Aculeata</taxon>
        <taxon>Vespoidea</taxon>
        <taxon>Vespidae</taxon>
        <taxon>Vespinae</taxon>
        <taxon>Vespula</taxon>
    </lineage>
</organism>
<accession>A0ABD2B5Y3</accession>
<keyword evidence="2" id="KW-1185">Reference proteome</keyword>
<comment type="caution">
    <text evidence="1">The sequence shown here is derived from an EMBL/GenBank/DDBJ whole genome shotgun (WGS) entry which is preliminary data.</text>
</comment>
<name>A0ABD2B5Y3_VESMC</name>
<evidence type="ECO:0000313" key="2">
    <source>
        <dbReference type="Proteomes" id="UP001607303"/>
    </source>
</evidence>
<evidence type="ECO:0000313" key="1">
    <source>
        <dbReference type="EMBL" id="KAL2728043.1"/>
    </source>
</evidence>
<dbReference type="EMBL" id="JAYRBN010000100">
    <property type="protein sequence ID" value="KAL2728043.1"/>
    <property type="molecule type" value="Genomic_DNA"/>
</dbReference>
<feature type="non-terminal residue" evidence="1">
    <location>
        <position position="185"/>
    </location>
</feature>
<proteinExistence type="predicted"/>
<dbReference type="Proteomes" id="UP001607303">
    <property type="component" value="Unassembled WGS sequence"/>
</dbReference>